<dbReference type="CDD" id="cd13633">
    <property type="entry name" value="PBP2_Sa-PDT_like"/>
    <property type="match status" value="1"/>
</dbReference>
<gene>
    <name evidence="9" type="ORF">UFOPK2658_01977</name>
    <name evidence="10" type="ORF">UFOPK2880_00773</name>
    <name evidence="11" type="ORF">UFOPK3004_00512</name>
    <name evidence="12" type="ORF">UFOPK4134_01631</name>
</gene>
<keyword evidence="5" id="KW-0584">Phenylalanine biosynthesis</keyword>
<dbReference type="NCBIfam" id="NF008865">
    <property type="entry name" value="PRK11898.1"/>
    <property type="match status" value="1"/>
</dbReference>
<dbReference type="EC" id="4.2.1.51" evidence="2"/>
<dbReference type="GO" id="GO:0004664">
    <property type="term" value="F:prephenate dehydratase activity"/>
    <property type="evidence" value="ECO:0007669"/>
    <property type="project" value="UniProtKB-EC"/>
</dbReference>
<dbReference type="CDD" id="cd04905">
    <property type="entry name" value="ACT_CM-PDT"/>
    <property type="match status" value="1"/>
</dbReference>
<reference evidence="12" key="1">
    <citation type="submission" date="2020-05" db="EMBL/GenBank/DDBJ databases">
        <authorList>
            <person name="Chiriac C."/>
            <person name="Salcher M."/>
            <person name="Ghai R."/>
            <person name="Kavagutti S V."/>
        </authorList>
    </citation>
    <scope>NUCLEOTIDE SEQUENCE</scope>
</reference>
<dbReference type="EMBL" id="CAFAAL010000028">
    <property type="protein sequence ID" value="CAB4798378.1"/>
    <property type="molecule type" value="Genomic_DNA"/>
</dbReference>
<dbReference type="PANTHER" id="PTHR21022:SF19">
    <property type="entry name" value="PREPHENATE DEHYDRATASE-RELATED"/>
    <property type="match status" value="1"/>
</dbReference>
<sequence>MPLALATVNTSTDSQQPTARSLRVGFLGPFGTFTEQAVRSQSDLGSGELVAFRTVPDVLDAVDNGDVDFGVVPIENSIEGTVNFTQDALSFDYSLLIQRELVLDIEHCLMAMPGTSLADITTVLSIPVATAQCHRYLREQVGHAEVQAANSTADAAKTVASNGVAGVAAIAPRNAATLYGLNILATDIADHAGNQTRFVVVGKSGLPAPTGNDITGIVVFQRADEPGSLISILQEFAARRVNITNLLSRPTKDGGLGDYCFVMYLEGHIADELVADALRALHAKQGGVKFLGSYPAHSAHVHTTREHADGRWQQADDWIEQLRLTIGK</sequence>
<proteinExistence type="predicted"/>
<feature type="domain" description="Prephenate dehydratase" evidence="7">
    <location>
        <begin position="23"/>
        <end position="203"/>
    </location>
</feature>
<evidence type="ECO:0000256" key="3">
    <source>
        <dbReference type="ARBA" id="ARBA00022605"/>
    </source>
</evidence>
<dbReference type="PIRSF" id="PIRSF001500">
    <property type="entry name" value="Chor_mut_pdt_Ppr"/>
    <property type="match status" value="1"/>
</dbReference>
<evidence type="ECO:0000256" key="2">
    <source>
        <dbReference type="ARBA" id="ARBA00013147"/>
    </source>
</evidence>
<evidence type="ECO:0000313" key="11">
    <source>
        <dbReference type="EMBL" id="CAB4798378.1"/>
    </source>
</evidence>
<evidence type="ECO:0000313" key="10">
    <source>
        <dbReference type="EMBL" id="CAB4770220.1"/>
    </source>
</evidence>
<keyword evidence="4" id="KW-0057">Aromatic amino acid biosynthesis</keyword>
<evidence type="ECO:0000256" key="6">
    <source>
        <dbReference type="ARBA" id="ARBA00023239"/>
    </source>
</evidence>
<dbReference type="InterPro" id="IPR008242">
    <property type="entry name" value="Chor_mutase/pphenate_deHydtase"/>
</dbReference>
<evidence type="ECO:0000259" key="8">
    <source>
        <dbReference type="PROSITE" id="PS51671"/>
    </source>
</evidence>
<dbReference type="Pfam" id="PF01842">
    <property type="entry name" value="ACT"/>
    <property type="match status" value="1"/>
</dbReference>
<dbReference type="InterPro" id="IPR018528">
    <property type="entry name" value="Preph_deHydtase_CS"/>
</dbReference>
<dbReference type="Gene3D" id="3.30.70.260">
    <property type="match status" value="1"/>
</dbReference>
<dbReference type="InterPro" id="IPR001086">
    <property type="entry name" value="Preph_deHydtase"/>
</dbReference>
<evidence type="ECO:0000256" key="4">
    <source>
        <dbReference type="ARBA" id="ARBA00023141"/>
    </source>
</evidence>
<dbReference type="Gene3D" id="3.40.190.10">
    <property type="entry name" value="Periplasmic binding protein-like II"/>
    <property type="match status" value="2"/>
</dbReference>
<accession>A0A6J7S5G5</accession>
<dbReference type="EMBL" id="CAEZZP010000037">
    <property type="protein sequence ID" value="CAB4770220.1"/>
    <property type="molecule type" value="Genomic_DNA"/>
</dbReference>
<evidence type="ECO:0000259" key="7">
    <source>
        <dbReference type="PROSITE" id="PS51171"/>
    </source>
</evidence>
<dbReference type="GO" id="GO:0005737">
    <property type="term" value="C:cytoplasm"/>
    <property type="evidence" value="ECO:0007669"/>
    <property type="project" value="TreeGrafter"/>
</dbReference>
<dbReference type="GO" id="GO:0009094">
    <property type="term" value="P:L-phenylalanine biosynthetic process"/>
    <property type="evidence" value="ECO:0007669"/>
    <property type="project" value="UniProtKB-UniPathway"/>
</dbReference>
<dbReference type="PROSITE" id="PS00857">
    <property type="entry name" value="PREPHENATE_DEHYDR_1"/>
    <property type="match status" value="1"/>
</dbReference>
<dbReference type="Pfam" id="PF00800">
    <property type="entry name" value="PDT"/>
    <property type="match status" value="1"/>
</dbReference>
<organism evidence="12">
    <name type="scientific">freshwater metagenome</name>
    <dbReference type="NCBI Taxonomy" id="449393"/>
    <lineage>
        <taxon>unclassified sequences</taxon>
        <taxon>metagenomes</taxon>
        <taxon>ecological metagenomes</taxon>
    </lineage>
</organism>
<feature type="domain" description="ACT" evidence="8">
    <location>
        <begin position="217"/>
        <end position="295"/>
    </location>
</feature>
<evidence type="ECO:0000313" key="9">
    <source>
        <dbReference type="EMBL" id="CAB4735745.1"/>
    </source>
</evidence>
<protein>
    <recommendedName>
        <fullName evidence="2">prephenate dehydratase</fullName>
        <ecNumber evidence="2">4.2.1.51</ecNumber>
    </recommendedName>
</protein>
<evidence type="ECO:0000256" key="5">
    <source>
        <dbReference type="ARBA" id="ARBA00023222"/>
    </source>
</evidence>
<dbReference type="AlphaFoldDB" id="A0A6J7S5G5"/>
<dbReference type="EMBL" id="CAEZYH010000159">
    <property type="protein sequence ID" value="CAB4735745.1"/>
    <property type="molecule type" value="Genomic_DNA"/>
</dbReference>
<dbReference type="InterPro" id="IPR045865">
    <property type="entry name" value="ACT-like_dom_sf"/>
</dbReference>
<keyword evidence="3" id="KW-0028">Amino-acid biosynthesis</keyword>
<evidence type="ECO:0000256" key="1">
    <source>
        <dbReference type="ARBA" id="ARBA00004741"/>
    </source>
</evidence>
<dbReference type="UniPathway" id="UPA00121">
    <property type="reaction ID" value="UER00345"/>
</dbReference>
<dbReference type="PANTHER" id="PTHR21022">
    <property type="entry name" value="PREPHENATE DEHYDRATASE P PROTEIN"/>
    <property type="match status" value="1"/>
</dbReference>
<dbReference type="EMBL" id="CAFBPS010000173">
    <property type="protein sequence ID" value="CAB5036534.1"/>
    <property type="molecule type" value="Genomic_DNA"/>
</dbReference>
<name>A0A6J7S5G5_9ZZZZ</name>
<dbReference type="SUPFAM" id="SSF55021">
    <property type="entry name" value="ACT-like"/>
    <property type="match status" value="1"/>
</dbReference>
<dbReference type="InterPro" id="IPR002912">
    <property type="entry name" value="ACT_dom"/>
</dbReference>
<dbReference type="SUPFAM" id="SSF53850">
    <property type="entry name" value="Periplasmic binding protein-like II"/>
    <property type="match status" value="1"/>
</dbReference>
<comment type="pathway">
    <text evidence="1">Amino-acid biosynthesis; L-phenylalanine biosynthesis; phenylpyruvate from prephenate: step 1/1.</text>
</comment>
<keyword evidence="6" id="KW-0456">Lyase</keyword>
<evidence type="ECO:0000313" key="12">
    <source>
        <dbReference type="EMBL" id="CAB5036534.1"/>
    </source>
</evidence>
<dbReference type="PROSITE" id="PS51671">
    <property type="entry name" value="ACT"/>
    <property type="match status" value="1"/>
</dbReference>
<dbReference type="PROSITE" id="PS51171">
    <property type="entry name" value="PREPHENATE_DEHYDR_3"/>
    <property type="match status" value="1"/>
</dbReference>